<dbReference type="EMBL" id="LIAE01010740">
    <property type="protein sequence ID" value="PAV55924.1"/>
    <property type="molecule type" value="Genomic_DNA"/>
</dbReference>
<protein>
    <recommendedName>
        <fullName evidence="4">Domain of unknown function DB domain-containing protein</fullName>
    </recommendedName>
</protein>
<gene>
    <name evidence="2" type="ORF">WR25_02763</name>
</gene>
<accession>A0A2A2J2V0</accession>
<sequence>MMNWPSALLTIALFCQVFADNDNSTGTETGMTRLPIFIPTPLPLPTPKVRKILQFENYYYDPDYISEPLRCTPYHGETDEKLDCNFEGVEDDAAEQPSMEGLDSAEMRRICEIATYACYEYRECSMGCILPSYTIYPINKHLLFPPKNPCLMALQFCYGMDIMTYLKDKGIVDNPWAF</sequence>
<proteinExistence type="predicted"/>
<reference evidence="2 3" key="1">
    <citation type="journal article" date="2017" name="Curr. Biol.">
        <title>Genome architecture and evolution of a unichromosomal asexual nematode.</title>
        <authorList>
            <person name="Fradin H."/>
            <person name="Zegar C."/>
            <person name="Gutwein M."/>
            <person name="Lucas J."/>
            <person name="Kovtun M."/>
            <person name="Corcoran D."/>
            <person name="Baugh L.R."/>
            <person name="Kiontke K."/>
            <person name="Gunsalus K."/>
            <person name="Fitch D.H."/>
            <person name="Piano F."/>
        </authorList>
    </citation>
    <scope>NUCLEOTIDE SEQUENCE [LARGE SCALE GENOMIC DNA]</scope>
    <source>
        <strain evidence="2">PF1309</strain>
    </source>
</reference>
<evidence type="ECO:0000256" key="1">
    <source>
        <dbReference type="SAM" id="SignalP"/>
    </source>
</evidence>
<comment type="caution">
    <text evidence="2">The sequence shown here is derived from an EMBL/GenBank/DDBJ whole genome shotgun (WGS) entry which is preliminary data.</text>
</comment>
<keyword evidence="1" id="KW-0732">Signal</keyword>
<evidence type="ECO:0000313" key="3">
    <source>
        <dbReference type="Proteomes" id="UP000218231"/>
    </source>
</evidence>
<organism evidence="2 3">
    <name type="scientific">Diploscapter pachys</name>
    <dbReference type="NCBI Taxonomy" id="2018661"/>
    <lineage>
        <taxon>Eukaryota</taxon>
        <taxon>Metazoa</taxon>
        <taxon>Ecdysozoa</taxon>
        <taxon>Nematoda</taxon>
        <taxon>Chromadorea</taxon>
        <taxon>Rhabditida</taxon>
        <taxon>Rhabditina</taxon>
        <taxon>Rhabditomorpha</taxon>
        <taxon>Rhabditoidea</taxon>
        <taxon>Rhabditidae</taxon>
        <taxon>Diploscapter</taxon>
    </lineage>
</organism>
<evidence type="ECO:0000313" key="2">
    <source>
        <dbReference type="EMBL" id="PAV55924.1"/>
    </source>
</evidence>
<dbReference type="Proteomes" id="UP000218231">
    <property type="component" value="Unassembled WGS sequence"/>
</dbReference>
<feature type="chain" id="PRO_5012381053" description="Domain of unknown function DB domain-containing protein" evidence="1">
    <location>
        <begin position="20"/>
        <end position="178"/>
    </location>
</feature>
<feature type="signal peptide" evidence="1">
    <location>
        <begin position="1"/>
        <end position="19"/>
    </location>
</feature>
<name>A0A2A2J2V0_9BILA</name>
<dbReference type="AlphaFoldDB" id="A0A2A2J2V0"/>
<keyword evidence="3" id="KW-1185">Reference proteome</keyword>
<evidence type="ECO:0008006" key="4">
    <source>
        <dbReference type="Google" id="ProtNLM"/>
    </source>
</evidence>